<evidence type="ECO:0000256" key="16">
    <source>
        <dbReference type="SAM" id="Coils"/>
    </source>
</evidence>
<dbReference type="SMART" id="SM00387">
    <property type="entry name" value="HATPase_c"/>
    <property type="match status" value="1"/>
</dbReference>
<dbReference type="Gene3D" id="3.30.565.10">
    <property type="entry name" value="Histidine kinase-like ATPase, C-terminal domain"/>
    <property type="match status" value="1"/>
</dbReference>
<gene>
    <name evidence="18" type="ORF">Ana3638_05485</name>
</gene>
<name>A0A6P1TJR1_9FIRM</name>
<dbReference type="InterPro" id="IPR004358">
    <property type="entry name" value="Sig_transdc_His_kin-like_C"/>
</dbReference>
<dbReference type="InterPro" id="IPR003594">
    <property type="entry name" value="HATPase_dom"/>
</dbReference>
<dbReference type="InterPro" id="IPR011712">
    <property type="entry name" value="Sig_transdc_His_kin_sub3_dim/P"/>
</dbReference>
<dbReference type="InterPro" id="IPR005467">
    <property type="entry name" value="His_kinase_dom"/>
</dbReference>
<evidence type="ECO:0000256" key="12">
    <source>
        <dbReference type="ARBA" id="ARBA00023012"/>
    </source>
</evidence>
<keyword evidence="12" id="KW-0902">Two-component regulatory system</keyword>
<dbReference type="EMBL" id="CP048000">
    <property type="protein sequence ID" value="QHQ60291.1"/>
    <property type="molecule type" value="Genomic_DNA"/>
</dbReference>
<comment type="function">
    <text evidence="14">Member of the two-component regulatory system NreB/NreC involved in the control of dissimilatory nitrate/nitrite reduction in response to oxygen. NreB functions as a direct oxygen sensor histidine kinase which is autophosphorylated, in the absence of oxygen, probably at the conserved histidine residue, and transfers its phosphate group probably to a conserved aspartate residue of NreC. NreB/NreC activates the expression of the nitrate (narGHJI) and nitrite (nir) reductase operons, as well as the putative nitrate transporter gene narT.</text>
</comment>
<sequence>MIHQDDNMGFMEQLCDALNFLTQNEEQTQKELDQINTTIKCLEEELKEINNSLDVINKNNSNADLFSPSIKNDKDNRVSFLTAEKQNIESKIKDSEESFLFLIKRKNSLDNLINCFYTMKSNCIEEPGAVNESANYSTENKISLEMGINVLETQENERKCIARDLHDSTVQNLTNMMHKTELCTRLIDVDPIRAKLELQTMINTIKTTINDMRNIIFGLRPMSLDDLGLIATIERYIRDFKKNHEIDINLKVLNEEKSILPVINLTLFRIVQEASNNAIKHGKANEIIIDLDYEDDFILLSIYDNGIGFKKDFNIETKENMVSGYGLSMMKERVLLLSGDFNIESKENKGTKILVKVPLNHARRTYK</sequence>
<dbReference type="PRINTS" id="PR00344">
    <property type="entry name" value="BCTRLSENSOR"/>
</dbReference>
<dbReference type="GO" id="GO:0051539">
    <property type="term" value="F:4 iron, 4 sulfur cluster binding"/>
    <property type="evidence" value="ECO:0007669"/>
    <property type="project" value="UniProtKB-KW"/>
</dbReference>
<evidence type="ECO:0000256" key="15">
    <source>
        <dbReference type="ARBA" id="ARBA00030800"/>
    </source>
</evidence>
<evidence type="ECO:0000313" key="19">
    <source>
        <dbReference type="Proteomes" id="UP000464314"/>
    </source>
</evidence>
<keyword evidence="11" id="KW-0408">Iron</keyword>
<dbReference type="GO" id="GO:0046872">
    <property type="term" value="F:metal ion binding"/>
    <property type="evidence" value="ECO:0007669"/>
    <property type="project" value="UniProtKB-KW"/>
</dbReference>
<dbReference type="EC" id="2.7.13.3" evidence="4"/>
<comment type="catalytic activity">
    <reaction evidence="1">
        <text>ATP + protein L-histidine = ADP + protein N-phospho-L-histidine.</text>
        <dbReference type="EC" id="2.7.13.3"/>
    </reaction>
</comment>
<dbReference type="RefSeq" id="WP_161837127.1">
    <property type="nucleotide sequence ID" value="NZ_CP048000.1"/>
</dbReference>
<dbReference type="Pfam" id="PF02518">
    <property type="entry name" value="HATPase_c"/>
    <property type="match status" value="1"/>
</dbReference>
<evidence type="ECO:0000256" key="11">
    <source>
        <dbReference type="ARBA" id="ARBA00023004"/>
    </source>
</evidence>
<evidence type="ECO:0000256" key="14">
    <source>
        <dbReference type="ARBA" id="ARBA00024827"/>
    </source>
</evidence>
<dbReference type="GO" id="GO:0005737">
    <property type="term" value="C:cytoplasm"/>
    <property type="evidence" value="ECO:0007669"/>
    <property type="project" value="UniProtKB-SubCell"/>
</dbReference>
<dbReference type="GO" id="GO:0046983">
    <property type="term" value="F:protein dimerization activity"/>
    <property type="evidence" value="ECO:0007669"/>
    <property type="project" value="InterPro"/>
</dbReference>
<dbReference type="PANTHER" id="PTHR24421:SF55">
    <property type="entry name" value="SENSOR HISTIDINE KINASE YDFH"/>
    <property type="match status" value="1"/>
</dbReference>
<accession>A0A6P1TJR1</accession>
<keyword evidence="9" id="KW-0479">Metal-binding</keyword>
<evidence type="ECO:0000256" key="4">
    <source>
        <dbReference type="ARBA" id="ARBA00012438"/>
    </source>
</evidence>
<reference evidence="18 19" key="1">
    <citation type="submission" date="2020-01" db="EMBL/GenBank/DDBJ databases">
        <title>Genome analysis of Anaerocolumna sp. CBA3638.</title>
        <authorList>
            <person name="Kim J."/>
            <person name="Roh S.W."/>
        </authorList>
    </citation>
    <scope>NUCLEOTIDE SEQUENCE [LARGE SCALE GENOMIC DNA]</scope>
    <source>
        <strain evidence="18 19">CBA3638</strain>
    </source>
</reference>
<evidence type="ECO:0000256" key="1">
    <source>
        <dbReference type="ARBA" id="ARBA00000085"/>
    </source>
</evidence>
<dbReference type="InterPro" id="IPR036890">
    <property type="entry name" value="HATPase_C_sf"/>
</dbReference>
<dbReference type="KEGG" id="anr:Ana3638_05485"/>
<comment type="cofactor">
    <cofactor evidence="2">
        <name>[4Fe-4S] cluster</name>
        <dbReference type="ChEBI" id="CHEBI:49883"/>
    </cofactor>
</comment>
<keyword evidence="19" id="KW-1185">Reference proteome</keyword>
<dbReference type="PANTHER" id="PTHR24421">
    <property type="entry name" value="NITRATE/NITRITE SENSOR PROTEIN NARX-RELATED"/>
    <property type="match status" value="1"/>
</dbReference>
<comment type="subcellular location">
    <subcellularLocation>
        <location evidence="3">Cytoplasm</location>
    </subcellularLocation>
</comment>
<evidence type="ECO:0000256" key="5">
    <source>
        <dbReference type="ARBA" id="ARBA00017322"/>
    </source>
</evidence>
<dbReference type="SUPFAM" id="SSF55874">
    <property type="entry name" value="ATPase domain of HSP90 chaperone/DNA topoisomerase II/histidine kinase"/>
    <property type="match status" value="1"/>
</dbReference>
<keyword evidence="13" id="KW-0411">Iron-sulfur</keyword>
<keyword evidence="6" id="KW-0004">4Fe-4S</keyword>
<dbReference type="InterPro" id="IPR050482">
    <property type="entry name" value="Sensor_HK_TwoCompSys"/>
</dbReference>
<evidence type="ECO:0000256" key="6">
    <source>
        <dbReference type="ARBA" id="ARBA00022485"/>
    </source>
</evidence>
<keyword evidence="7" id="KW-0963">Cytoplasm</keyword>
<evidence type="ECO:0000256" key="10">
    <source>
        <dbReference type="ARBA" id="ARBA00022777"/>
    </source>
</evidence>
<evidence type="ECO:0000313" key="18">
    <source>
        <dbReference type="EMBL" id="QHQ60291.1"/>
    </source>
</evidence>
<evidence type="ECO:0000256" key="3">
    <source>
        <dbReference type="ARBA" id="ARBA00004496"/>
    </source>
</evidence>
<keyword evidence="10" id="KW-0418">Kinase</keyword>
<evidence type="ECO:0000256" key="9">
    <source>
        <dbReference type="ARBA" id="ARBA00022723"/>
    </source>
</evidence>
<dbReference type="GO" id="GO:0000155">
    <property type="term" value="F:phosphorelay sensor kinase activity"/>
    <property type="evidence" value="ECO:0007669"/>
    <property type="project" value="InterPro"/>
</dbReference>
<evidence type="ECO:0000256" key="13">
    <source>
        <dbReference type="ARBA" id="ARBA00023014"/>
    </source>
</evidence>
<feature type="coiled-coil region" evidence="16">
    <location>
        <begin position="11"/>
        <end position="98"/>
    </location>
</feature>
<dbReference type="GO" id="GO:0016020">
    <property type="term" value="C:membrane"/>
    <property type="evidence" value="ECO:0007669"/>
    <property type="project" value="InterPro"/>
</dbReference>
<keyword evidence="8" id="KW-0808">Transferase</keyword>
<evidence type="ECO:0000259" key="17">
    <source>
        <dbReference type="PROSITE" id="PS50109"/>
    </source>
</evidence>
<dbReference type="PROSITE" id="PS50109">
    <property type="entry name" value="HIS_KIN"/>
    <property type="match status" value="1"/>
</dbReference>
<dbReference type="CDD" id="cd16917">
    <property type="entry name" value="HATPase_UhpB-NarQ-NarX-like"/>
    <property type="match status" value="1"/>
</dbReference>
<feature type="domain" description="Histidine kinase" evidence="17">
    <location>
        <begin position="168"/>
        <end position="361"/>
    </location>
</feature>
<protein>
    <recommendedName>
        <fullName evidence="5">Oxygen sensor histidine kinase NreB</fullName>
        <ecNumber evidence="4">2.7.13.3</ecNumber>
    </recommendedName>
    <alternativeName>
        <fullName evidence="15">Nitrogen regulation protein B</fullName>
    </alternativeName>
</protein>
<evidence type="ECO:0000256" key="7">
    <source>
        <dbReference type="ARBA" id="ARBA00022490"/>
    </source>
</evidence>
<dbReference type="Pfam" id="PF07730">
    <property type="entry name" value="HisKA_3"/>
    <property type="match status" value="1"/>
</dbReference>
<proteinExistence type="predicted"/>
<evidence type="ECO:0000256" key="2">
    <source>
        <dbReference type="ARBA" id="ARBA00001966"/>
    </source>
</evidence>
<keyword evidence="16" id="KW-0175">Coiled coil</keyword>
<dbReference type="AlphaFoldDB" id="A0A6P1TJR1"/>
<dbReference type="Gene3D" id="1.20.5.1930">
    <property type="match status" value="1"/>
</dbReference>
<organism evidence="18 19">
    <name type="scientific">Anaerocolumna sedimenticola</name>
    <dbReference type="NCBI Taxonomy" id="2696063"/>
    <lineage>
        <taxon>Bacteria</taxon>
        <taxon>Bacillati</taxon>
        <taxon>Bacillota</taxon>
        <taxon>Clostridia</taxon>
        <taxon>Lachnospirales</taxon>
        <taxon>Lachnospiraceae</taxon>
        <taxon>Anaerocolumna</taxon>
    </lineage>
</organism>
<dbReference type="Proteomes" id="UP000464314">
    <property type="component" value="Chromosome"/>
</dbReference>
<evidence type="ECO:0000256" key="8">
    <source>
        <dbReference type="ARBA" id="ARBA00022679"/>
    </source>
</evidence>